<dbReference type="AlphaFoldDB" id="A0A4Z1BXY6"/>
<evidence type="ECO:0000313" key="4">
    <source>
        <dbReference type="Proteomes" id="UP000297972"/>
    </source>
</evidence>
<comment type="caution">
    <text evidence="3">The sequence shown here is derived from an EMBL/GenBank/DDBJ whole genome shotgun (WGS) entry which is preliminary data.</text>
</comment>
<evidence type="ECO:0000256" key="1">
    <source>
        <dbReference type="ARBA" id="ARBA00022612"/>
    </source>
</evidence>
<keyword evidence="4" id="KW-1185">Reference proteome</keyword>
<dbReference type="OrthoDB" id="9813753at2"/>
<dbReference type="InterPro" id="IPR052404">
    <property type="entry name" value="SPP1-like_terminase"/>
</dbReference>
<accession>A0A4Z1BXY6</accession>
<sequence length="198" mass="22081">MTRLTARQEAFCREYVIRKDAKASAIAAGYKETQAKQTGCELLQYDHIASEITRLQTIRDTEFGVKAADVLRELVNVAMIDIGQLLTWGMEEVEDENGLTLTLPNGEPVMRPVCRPIPSRQMTEHDRRAIKSVSMSKDGTFKFELHDRMKSLELLGRHLGLFQKDNKQKGEAAAGTVAALISACQGPPLMPNAMVYDD</sequence>
<dbReference type="RefSeq" id="WP_135819225.1">
    <property type="nucleotide sequence ID" value="NZ_SRPG01000388.1"/>
</dbReference>
<evidence type="ECO:0000313" key="3">
    <source>
        <dbReference type="EMBL" id="TGN42432.1"/>
    </source>
</evidence>
<evidence type="ECO:0000256" key="2">
    <source>
        <dbReference type="ARBA" id="ARBA00023219"/>
    </source>
</evidence>
<keyword evidence="1" id="KW-1188">Viral release from host cell</keyword>
<reference evidence="3 4" key="1">
    <citation type="submission" date="2019-03" db="EMBL/GenBank/DDBJ databases">
        <authorList>
            <person name="Li J."/>
        </authorList>
    </citation>
    <scope>NUCLEOTIDE SEQUENCE [LARGE SCALE GENOMIC DNA]</scope>
    <source>
        <strain evidence="3 4">3058</strain>
    </source>
</reference>
<protein>
    <submittedName>
        <fullName evidence="3">Terminase small subunit</fullName>
    </submittedName>
</protein>
<dbReference type="GO" id="GO:0051276">
    <property type="term" value="P:chromosome organization"/>
    <property type="evidence" value="ECO:0007669"/>
    <property type="project" value="InterPro"/>
</dbReference>
<dbReference type="EMBL" id="SRPG01000388">
    <property type="protein sequence ID" value="TGN42432.1"/>
    <property type="molecule type" value="Genomic_DNA"/>
</dbReference>
<organism evidence="3 4">
    <name type="scientific">Paracoccus liaowanqingii</name>
    <dbReference type="NCBI Taxonomy" id="2560053"/>
    <lineage>
        <taxon>Bacteria</taxon>
        <taxon>Pseudomonadati</taxon>
        <taxon>Pseudomonadota</taxon>
        <taxon>Alphaproteobacteria</taxon>
        <taxon>Rhodobacterales</taxon>
        <taxon>Paracoccaceae</taxon>
        <taxon>Paracoccus</taxon>
    </lineage>
</organism>
<gene>
    <name evidence="3" type="ORF">E4L95_21220</name>
</gene>
<dbReference type="Gene3D" id="1.10.10.1400">
    <property type="entry name" value="Terminase, small subunit, N-terminal DNA-binding domain, HTH motif"/>
    <property type="match status" value="1"/>
</dbReference>
<name>A0A4Z1BXY6_9RHOB</name>
<proteinExistence type="predicted"/>
<dbReference type="Proteomes" id="UP000297972">
    <property type="component" value="Unassembled WGS sequence"/>
</dbReference>
<keyword evidence="2" id="KW-0231">Viral genome packaging</keyword>
<dbReference type="InterPro" id="IPR005335">
    <property type="entry name" value="Terminase_ssu"/>
</dbReference>
<dbReference type="Pfam" id="PF03592">
    <property type="entry name" value="Terminase_2"/>
    <property type="match status" value="1"/>
</dbReference>
<dbReference type="PANTHER" id="PTHR41328:SF2">
    <property type="entry name" value="TERMINASE SMALL SUBUNIT"/>
    <property type="match status" value="1"/>
</dbReference>
<dbReference type="PANTHER" id="PTHR41328">
    <property type="entry name" value="TERMINASE SMALL SUBUNIT-RELATED"/>
    <property type="match status" value="1"/>
</dbReference>
<dbReference type="InterPro" id="IPR038713">
    <property type="entry name" value="Terminase_Gp1_N_sf"/>
</dbReference>